<feature type="transmembrane region" description="Helical" evidence="7">
    <location>
        <begin position="21"/>
        <end position="44"/>
    </location>
</feature>
<dbReference type="SMART" id="SM00014">
    <property type="entry name" value="acidPPc"/>
    <property type="match status" value="1"/>
</dbReference>
<sequence>MILIAALAIKQINWRKKRDRLIACQLIAGSYLGALIVDLLKLTINRVRPHSALLNLRTSFLDTFGQELLKPDSVSRSVLMSFPSGHAAVAAGLAVSLCWFYPRGRSVFIVLAILASFQRINSLSHFLSDICIGAAIGIAGALVFAPTPNHADRGQ</sequence>
<evidence type="ECO:0000256" key="1">
    <source>
        <dbReference type="ARBA" id="ARBA00004651"/>
    </source>
</evidence>
<organism evidence="9 10">
    <name type="scientific">Cyanobium usitatum str. Tous</name>
    <dbReference type="NCBI Taxonomy" id="2116684"/>
    <lineage>
        <taxon>Bacteria</taxon>
        <taxon>Bacillati</taxon>
        <taxon>Cyanobacteriota</taxon>
        <taxon>Cyanophyceae</taxon>
        <taxon>Synechococcales</taxon>
        <taxon>Prochlorococcaceae</taxon>
        <taxon>Cyanobium</taxon>
    </lineage>
</organism>
<comment type="caution">
    <text evidence="9">The sequence shown here is derived from an EMBL/GenBank/DDBJ whole genome shotgun (WGS) entry which is preliminary data.</text>
</comment>
<evidence type="ECO:0000256" key="7">
    <source>
        <dbReference type="SAM" id="Phobius"/>
    </source>
</evidence>
<dbReference type="InterPro" id="IPR000326">
    <property type="entry name" value="PAP2/HPO"/>
</dbReference>
<keyword evidence="10" id="KW-1185">Reference proteome</keyword>
<feature type="transmembrane region" description="Helical" evidence="7">
    <location>
        <begin position="123"/>
        <end position="145"/>
    </location>
</feature>
<keyword evidence="6 7" id="KW-0472">Membrane</keyword>
<evidence type="ECO:0000259" key="8">
    <source>
        <dbReference type="SMART" id="SM00014"/>
    </source>
</evidence>
<evidence type="ECO:0000256" key="2">
    <source>
        <dbReference type="ARBA" id="ARBA00022475"/>
    </source>
</evidence>
<feature type="domain" description="Phosphatidic acid phosphatase type 2/haloperoxidase" evidence="8">
    <location>
        <begin position="21"/>
        <end position="145"/>
    </location>
</feature>
<keyword evidence="2" id="KW-1003">Cell membrane</keyword>
<keyword evidence="3 7" id="KW-0812">Transmembrane</keyword>
<evidence type="ECO:0000256" key="6">
    <source>
        <dbReference type="ARBA" id="ARBA00023136"/>
    </source>
</evidence>
<dbReference type="Gene3D" id="1.20.144.10">
    <property type="entry name" value="Phosphatidic acid phosphatase type 2/haloperoxidase"/>
    <property type="match status" value="1"/>
</dbReference>
<evidence type="ECO:0000256" key="3">
    <source>
        <dbReference type="ARBA" id="ARBA00022692"/>
    </source>
</evidence>
<dbReference type="EMBL" id="PXXO01000012">
    <property type="protein sequence ID" value="PSJ04436.1"/>
    <property type="molecule type" value="Genomic_DNA"/>
</dbReference>
<dbReference type="PANTHER" id="PTHR14969">
    <property type="entry name" value="SPHINGOSINE-1-PHOSPHATE PHOSPHOHYDROLASE"/>
    <property type="match status" value="1"/>
</dbReference>
<feature type="transmembrane region" description="Helical" evidence="7">
    <location>
        <begin position="78"/>
        <end position="102"/>
    </location>
</feature>
<dbReference type="Proteomes" id="UP000243002">
    <property type="component" value="Unassembled WGS sequence"/>
</dbReference>
<dbReference type="InterPro" id="IPR036938">
    <property type="entry name" value="PAP2/HPO_sf"/>
</dbReference>
<comment type="subcellular location">
    <subcellularLocation>
        <location evidence="1">Cell membrane</location>
        <topology evidence="1">Multi-pass membrane protein</topology>
    </subcellularLocation>
</comment>
<dbReference type="AlphaFoldDB" id="A0A2P7MTC0"/>
<name>A0A2P7MTC0_9CYAN</name>
<dbReference type="GO" id="GO:0016787">
    <property type="term" value="F:hydrolase activity"/>
    <property type="evidence" value="ECO:0007669"/>
    <property type="project" value="UniProtKB-KW"/>
</dbReference>
<dbReference type="GO" id="GO:0005886">
    <property type="term" value="C:plasma membrane"/>
    <property type="evidence" value="ECO:0007669"/>
    <property type="project" value="UniProtKB-SubCell"/>
</dbReference>
<dbReference type="PANTHER" id="PTHR14969:SF62">
    <property type="entry name" value="DECAPRENYLPHOSPHORYL-5-PHOSPHORIBOSE PHOSPHATASE RV3807C-RELATED"/>
    <property type="match status" value="1"/>
</dbReference>
<accession>A0A2P7MTC0</accession>
<evidence type="ECO:0000256" key="5">
    <source>
        <dbReference type="ARBA" id="ARBA00022989"/>
    </source>
</evidence>
<evidence type="ECO:0000256" key="4">
    <source>
        <dbReference type="ARBA" id="ARBA00022801"/>
    </source>
</evidence>
<reference evidence="9 10" key="1">
    <citation type="journal article" date="2018" name="Environ. Microbiol.">
        <title>Ecological and genomic features of two widespread freshwater picocyanobacteria.</title>
        <authorList>
            <person name="Cabello-Yeves P.J."/>
            <person name="Picazo A."/>
            <person name="Camacho A."/>
            <person name="Callieri C."/>
            <person name="Rosselli R."/>
            <person name="Roda-Garcia J.J."/>
            <person name="Coutinho F.H."/>
            <person name="Rodriguez-Valera F."/>
        </authorList>
    </citation>
    <scope>NUCLEOTIDE SEQUENCE [LARGE SCALE GENOMIC DNA]</scope>
    <source>
        <strain evidence="9 10">Tous</strain>
    </source>
</reference>
<dbReference type="SUPFAM" id="SSF48317">
    <property type="entry name" value="Acid phosphatase/Vanadium-dependent haloperoxidase"/>
    <property type="match status" value="1"/>
</dbReference>
<protein>
    <recommendedName>
        <fullName evidence="8">Phosphatidic acid phosphatase type 2/haloperoxidase domain-containing protein</fullName>
    </recommendedName>
</protein>
<dbReference type="Pfam" id="PF01569">
    <property type="entry name" value="PAP2"/>
    <property type="match status" value="1"/>
</dbReference>
<keyword evidence="4" id="KW-0378">Hydrolase</keyword>
<evidence type="ECO:0000313" key="10">
    <source>
        <dbReference type="Proteomes" id="UP000243002"/>
    </source>
</evidence>
<gene>
    <name evidence="9" type="ORF">C7K55_10565</name>
</gene>
<keyword evidence="5 7" id="KW-1133">Transmembrane helix</keyword>
<evidence type="ECO:0000313" key="9">
    <source>
        <dbReference type="EMBL" id="PSJ04436.1"/>
    </source>
</evidence>
<proteinExistence type="predicted"/>